<feature type="repeat" description="ANK" evidence="3">
    <location>
        <begin position="858"/>
        <end position="890"/>
    </location>
</feature>
<feature type="repeat" description="ANK" evidence="3">
    <location>
        <begin position="924"/>
        <end position="956"/>
    </location>
</feature>
<name>A0A9P9D809_9PLEO</name>
<feature type="compositionally biased region" description="Basic and acidic residues" evidence="4">
    <location>
        <begin position="1162"/>
        <end position="1179"/>
    </location>
</feature>
<keyword evidence="6" id="KW-1185">Reference proteome</keyword>
<feature type="region of interest" description="Disordered" evidence="4">
    <location>
        <begin position="135"/>
        <end position="210"/>
    </location>
</feature>
<evidence type="ECO:0000256" key="4">
    <source>
        <dbReference type="SAM" id="MobiDB-lite"/>
    </source>
</evidence>
<dbReference type="Pfam" id="PF00023">
    <property type="entry name" value="Ank"/>
    <property type="match status" value="2"/>
</dbReference>
<evidence type="ECO:0000256" key="1">
    <source>
        <dbReference type="ARBA" id="ARBA00022737"/>
    </source>
</evidence>
<feature type="repeat" description="ANK" evidence="3">
    <location>
        <begin position="255"/>
        <end position="287"/>
    </location>
</feature>
<feature type="compositionally biased region" description="Polar residues" evidence="4">
    <location>
        <begin position="1"/>
        <end position="11"/>
    </location>
</feature>
<comment type="caution">
    <text evidence="5">The sequence shown here is derived from an EMBL/GenBank/DDBJ whole genome shotgun (WGS) entry which is preliminary data.</text>
</comment>
<dbReference type="PANTHER" id="PTHR24141:SF1">
    <property type="entry name" value="2-5A-DEPENDENT RIBONUCLEASE"/>
    <property type="match status" value="1"/>
</dbReference>
<feature type="compositionally biased region" description="Basic and acidic residues" evidence="4">
    <location>
        <begin position="1194"/>
        <end position="1236"/>
    </location>
</feature>
<dbReference type="SUPFAM" id="SSF48403">
    <property type="entry name" value="Ankyrin repeat"/>
    <property type="match status" value="3"/>
</dbReference>
<feature type="repeat" description="ANK" evidence="3">
    <location>
        <begin position="611"/>
        <end position="639"/>
    </location>
</feature>
<feature type="compositionally biased region" description="Basic and acidic residues" evidence="4">
    <location>
        <begin position="191"/>
        <end position="200"/>
    </location>
</feature>
<dbReference type="GO" id="GO:0004540">
    <property type="term" value="F:RNA nuclease activity"/>
    <property type="evidence" value="ECO:0007669"/>
    <property type="project" value="TreeGrafter"/>
</dbReference>
<dbReference type="Pfam" id="PF12796">
    <property type="entry name" value="Ank_2"/>
    <property type="match status" value="7"/>
</dbReference>
<protein>
    <submittedName>
        <fullName evidence="5">Ankyrin repeat-containing domain protein</fullName>
    </submittedName>
</protein>
<dbReference type="AlphaFoldDB" id="A0A9P9D809"/>
<dbReference type="PROSITE" id="PS50297">
    <property type="entry name" value="ANK_REP_REGION"/>
    <property type="match status" value="8"/>
</dbReference>
<evidence type="ECO:0000313" key="5">
    <source>
        <dbReference type="EMBL" id="KAH7114381.1"/>
    </source>
</evidence>
<dbReference type="GO" id="GO:0006396">
    <property type="term" value="P:RNA processing"/>
    <property type="evidence" value="ECO:0007669"/>
    <property type="project" value="TreeGrafter"/>
</dbReference>
<evidence type="ECO:0000256" key="2">
    <source>
        <dbReference type="ARBA" id="ARBA00023043"/>
    </source>
</evidence>
<keyword evidence="1" id="KW-0677">Repeat</keyword>
<feature type="region of interest" description="Disordered" evidence="4">
    <location>
        <begin position="1161"/>
        <end position="1236"/>
    </location>
</feature>
<dbReference type="SMART" id="SM00248">
    <property type="entry name" value="ANK"/>
    <property type="match status" value="22"/>
</dbReference>
<feature type="region of interest" description="Disordered" evidence="4">
    <location>
        <begin position="1"/>
        <end position="36"/>
    </location>
</feature>
<feature type="compositionally biased region" description="Acidic residues" evidence="4">
    <location>
        <begin position="201"/>
        <end position="210"/>
    </location>
</feature>
<dbReference type="Gene3D" id="1.25.40.20">
    <property type="entry name" value="Ankyrin repeat-containing domain"/>
    <property type="match status" value="6"/>
</dbReference>
<feature type="repeat" description="ANK" evidence="3">
    <location>
        <begin position="1020"/>
        <end position="1052"/>
    </location>
</feature>
<dbReference type="InterPro" id="IPR036770">
    <property type="entry name" value="Ankyrin_rpt-contain_sf"/>
</dbReference>
<evidence type="ECO:0000313" key="6">
    <source>
        <dbReference type="Proteomes" id="UP000700596"/>
    </source>
</evidence>
<dbReference type="Proteomes" id="UP000700596">
    <property type="component" value="Unassembled WGS sequence"/>
</dbReference>
<feature type="repeat" description="ANK" evidence="3">
    <location>
        <begin position="422"/>
        <end position="454"/>
    </location>
</feature>
<organism evidence="5 6">
    <name type="scientific">Dendryphion nanum</name>
    <dbReference type="NCBI Taxonomy" id="256645"/>
    <lineage>
        <taxon>Eukaryota</taxon>
        <taxon>Fungi</taxon>
        <taxon>Dikarya</taxon>
        <taxon>Ascomycota</taxon>
        <taxon>Pezizomycotina</taxon>
        <taxon>Dothideomycetes</taxon>
        <taxon>Pleosporomycetidae</taxon>
        <taxon>Pleosporales</taxon>
        <taxon>Torulaceae</taxon>
        <taxon>Dendryphion</taxon>
    </lineage>
</organism>
<dbReference type="GO" id="GO:0003723">
    <property type="term" value="F:RNA binding"/>
    <property type="evidence" value="ECO:0007669"/>
    <property type="project" value="TreeGrafter"/>
</dbReference>
<proteinExistence type="predicted"/>
<feature type="repeat" description="ANK" evidence="3">
    <location>
        <begin position="957"/>
        <end position="989"/>
    </location>
</feature>
<dbReference type="OrthoDB" id="3673852at2759"/>
<accession>A0A9P9D809</accession>
<gene>
    <name evidence="5" type="ORF">B0J11DRAFT_471573</name>
</gene>
<feature type="compositionally biased region" description="Basic and acidic residues" evidence="4">
    <location>
        <begin position="20"/>
        <end position="36"/>
    </location>
</feature>
<reference evidence="5" key="1">
    <citation type="journal article" date="2021" name="Nat. Commun.">
        <title>Genetic determinants of endophytism in the Arabidopsis root mycobiome.</title>
        <authorList>
            <person name="Mesny F."/>
            <person name="Miyauchi S."/>
            <person name="Thiergart T."/>
            <person name="Pickel B."/>
            <person name="Atanasova L."/>
            <person name="Karlsson M."/>
            <person name="Huettel B."/>
            <person name="Barry K.W."/>
            <person name="Haridas S."/>
            <person name="Chen C."/>
            <person name="Bauer D."/>
            <person name="Andreopoulos W."/>
            <person name="Pangilinan J."/>
            <person name="LaButti K."/>
            <person name="Riley R."/>
            <person name="Lipzen A."/>
            <person name="Clum A."/>
            <person name="Drula E."/>
            <person name="Henrissat B."/>
            <person name="Kohler A."/>
            <person name="Grigoriev I.V."/>
            <person name="Martin F.M."/>
            <person name="Hacquard S."/>
        </authorList>
    </citation>
    <scope>NUCLEOTIDE SEQUENCE</scope>
    <source>
        <strain evidence="5">MPI-CAGE-CH-0243</strain>
    </source>
</reference>
<feature type="repeat" description="ANK" evidence="3">
    <location>
        <begin position="356"/>
        <end position="388"/>
    </location>
</feature>
<evidence type="ECO:0000256" key="3">
    <source>
        <dbReference type="PROSITE-ProRule" id="PRU00023"/>
    </source>
</evidence>
<dbReference type="PANTHER" id="PTHR24141">
    <property type="entry name" value="2-5A-DEPENDENT RIBONUCLEASE"/>
    <property type="match status" value="1"/>
</dbReference>
<dbReference type="EMBL" id="JAGMWT010000017">
    <property type="protein sequence ID" value="KAH7114381.1"/>
    <property type="molecule type" value="Genomic_DNA"/>
</dbReference>
<feature type="repeat" description="ANK" evidence="3">
    <location>
        <begin position="891"/>
        <end position="920"/>
    </location>
</feature>
<sequence length="1236" mass="137417">MDTVAETSSPDPSKIVEPVQADKESAHLDDTTFPEEERKVTFDIPHHYPTRLSDIDEEGEFESRLDHFVTQESESKWRCKVPRCTKLFKGHHFWRRHAFKRHLDLVAELENQALAHGGVKTDFGNQVLSTEETFAEDHLPQQVSPETPGNGNDKNTDNDNNDNDNDNDNDHDHDDKDETSSCGSWQPLVKPSDRDVRVLDDDTDDESDEGECERVIRRLKDSDWDEFFEAAKKGDIETLKEKLEKGCKTIARNITGSTPLVAAIMEQQVEAVKLLLEHGADANDRVHTLPPLCHAACQTKNEVEMMELLLEHGAILTAISQTAKKNVLHWAVSEGRNDAVEFLLNKKMDIEKTCPQLRTPLILAAEKGHKETAELLLKHGADIAAKSNNGGGVLMWSACHNHPDMIDFWLDKGLDVNSTDKNGNTALLLASHFGYLKVVEKLVEHGADHTISSDNPPKFTALMAAACANHSKLVDFLLKSGSDHTVRSGAGSTALEIALIERKTEAVHALLEVIDPSCPKESVGLQIAMSHSHQMMQSLMSVTSLMYPHISSKDETPGEFAWLEWVLKQGGKPVKSRALTNLMHAALEDEKIDFVKALVSQGCDVNIKLDSGHSPLSWAVSLRNIDLIKALLELGADPNQPITWSPMDQTPFDSAVICMKDGHDTEIVDLLLATGRCKINIGKDPQATPFSFVLSMSKIWEFGLAEVLGIRMLDSIKDVNDDRDSVGGTLLHAAVYRESEEFIDLLIKRGADIEAKDSFDATPFIVACQRSAKMMEVMIKHGADTKTKYKGNTTGLLAAVSYGKLECVKKAVELGIDLEETTEIGMTALGCALNRRYEDVSLYLIKKGAKVHWKAKDTNITTLHLAARYRMYRVVPLLIKENVDVNSRCSEGWTPLHEAAAVGATPMVINLLEAGADIEAAICNKDRTLHLALVNRHPITARVLIDRGADITARGDKNRTMLHLSASYGLPTITSYLLEKGLSTEDTDDESWTPLCCCSNLETLKILMAAGANINYADRDGWTPLHQTFSAVEEDCAEALLAAGADVDCRTTDDGMNIRERAEGLEKRDSDIMLDVLYVGTRRKMAGKRFGRESGFIDVDARVDLDEEFDIASERRNVYDIEEIERIGEGGERVLDKAEEKILEREKEMKVAFQEEEQMFTNREEVKDGDAEKGEEEEKKKKKKEEEEVVVVDMVDKVTGDIKNDTETAKETESGKETATTKETEMIQDEAKDAKD</sequence>
<keyword evidence="2 3" id="KW-0040">ANK repeat</keyword>
<feature type="repeat" description="ANK" evidence="3">
    <location>
        <begin position="726"/>
        <end position="758"/>
    </location>
</feature>
<feature type="compositionally biased region" description="Basic and acidic residues" evidence="4">
    <location>
        <begin position="168"/>
        <end position="179"/>
    </location>
</feature>
<dbReference type="InterPro" id="IPR002110">
    <property type="entry name" value="Ankyrin_rpt"/>
</dbReference>
<dbReference type="PROSITE" id="PS50088">
    <property type="entry name" value="ANK_REPEAT"/>
    <property type="match status" value="10"/>
</dbReference>